<protein>
    <submittedName>
        <fullName evidence="5">LmbE-like protein</fullName>
    </submittedName>
</protein>
<dbReference type="GO" id="GO:0030246">
    <property type="term" value="F:carbohydrate binding"/>
    <property type="evidence" value="ECO:0007669"/>
    <property type="project" value="InterPro"/>
</dbReference>
<accession>A0A810MZJ0</accession>
<evidence type="ECO:0000259" key="4">
    <source>
        <dbReference type="Pfam" id="PF10633"/>
    </source>
</evidence>
<dbReference type="EMBL" id="AP023359">
    <property type="protein sequence ID" value="BCJ66576.1"/>
    <property type="molecule type" value="Genomic_DNA"/>
</dbReference>
<dbReference type="Gene3D" id="2.60.40.1190">
    <property type="match status" value="1"/>
</dbReference>
<keyword evidence="6" id="KW-1185">Reference proteome</keyword>
<dbReference type="GO" id="GO:0004553">
    <property type="term" value="F:hydrolase activity, hydrolyzing O-glycosyl compounds"/>
    <property type="evidence" value="ECO:0007669"/>
    <property type="project" value="InterPro"/>
</dbReference>
<dbReference type="GO" id="GO:0016811">
    <property type="term" value="F:hydrolase activity, acting on carbon-nitrogen (but not peptide) bonds, in linear amides"/>
    <property type="evidence" value="ECO:0007669"/>
    <property type="project" value="TreeGrafter"/>
</dbReference>
<proteinExistence type="predicted"/>
<sequence>MRWRTTAVIAMCGLLTLSLAQPVQANPSKDAVDLDVMFIGAHPDDEAGQLGMLGYWNEYHDMKAGVITTTRGEGGGNATGLEEGPELGILREAEERRAVGWAGIEHIYNLDALDFYYTASAPLTEQVWNYESSLSRIVRVLRMTRPEVIITMNPSATQGNHGNHQEAAMLAVEAFYAAADPAAFPEQITEEKLKPWRVSRIFQSGGSGSSSTGPACETTFTPARPDNVIFGTWQGYESARHDGTRWNQVTTWARREYVSQGWGGSADPSSNPANINCNRLTLIDSRTPYPDPNVGAGTAALQGATLRAPGGLPLGTEVHVQPEQWEVLAGVPFKVKTVVRAEQAIAGGKVSVDAPEGWTVSGSGNIGWIGPRKDIVATFTVTPPQDLTAGTRFRLNATLTSKNDGAGSSSALVQATAPVRGTLEPLPEIGNFREWTQRHKVQSLDALIESMLSIPSGGTRDVRVDLHNHSHEAQSGTVKLHVPAGFTVAQQDLPYSDLQPGAKGAVTFSVTNSDASLPTSNRAPNNGAYPVQIETTHNGGSATEPGVFNLVPVTAIPKASSAPVVDGTAGPGEYTGEVIDISTRWEGTAAPAEDISGTAQLTFTDDALYVMLSITDDVLGTVLPAEDCKRPRRNDNVEFGIDPRGDSANTSTVFNVALFPITKDPANGNPPCFARERDNHQGPGPETAPGMEVASVVTSNPYVGYRIEAKIPFSVLPDAIDPARMGMNILVNDSDTQDLTAQTRVGWSTWSGVRADPWRWGVATLDGLANQPSAPKAPIMPDTAAMSVNSPQTILQSSSDKVAPGGWPALPKNTITVPKLFASDDAVTLRLRAKAAGTANVYVWDGNKVLAQKTVEVTGNNLDLVLPLTAPLPAGSTLLVSYERDGATTGVAYVLS</sequence>
<dbReference type="GO" id="GO:0016137">
    <property type="term" value="P:glycoside metabolic process"/>
    <property type="evidence" value="ECO:0007669"/>
    <property type="project" value="UniProtKB-ARBA"/>
</dbReference>
<evidence type="ECO:0000256" key="2">
    <source>
        <dbReference type="SAM" id="SignalP"/>
    </source>
</evidence>
<dbReference type="Proteomes" id="UP000680866">
    <property type="component" value="Chromosome"/>
</dbReference>
<reference evidence="5" key="1">
    <citation type="submission" date="2020-08" db="EMBL/GenBank/DDBJ databases">
        <title>Whole genome shotgun sequence of Polymorphospora rubra NBRC 101157.</title>
        <authorList>
            <person name="Komaki H."/>
            <person name="Tamura T."/>
        </authorList>
    </citation>
    <scope>NUCLEOTIDE SEQUENCE</scope>
    <source>
        <strain evidence="5">NBRC 101157</strain>
    </source>
</reference>
<name>A0A810MZJ0_9ACTN</name>
<dbReference type="Pfam" id="PF10633">
    <property type="entry name" value="NPCBM_assoc"/>
    <property type="match status" value="1"/>
</dbReference>
<evidence type="ECO:0000313" key="5">
    <source>
        <dbReference type="EMBL" id="BCJ66576.1"/>
    </source>
</evidence>
<feature type="signal peptide" evidence="2">
    <location>
        <begin position="1"/>
        <end position="25"/>
    </location>
</feature>
<organism evidence="5 6">
    <name type="scientific">Polymorphospora rubra</name>
    <dbReference type="NCBI Taxonomy" id="338584"/>
    <lineage>
        <taxon>Bacteria</taxon>
        <taxon>Bacillati</taxon>
        <taxon>Actinomycetota</taxon>
        <taxon>Actinomycetes</taxon>
        <taxon>Micromonosporales</taxon>
        <taxon>Micromonosporaceae</taxon>
        <taxon>Polymorphospora</taxon>
    </lineage>
</organism>
<dbReference type="Gene3D" id="3.40.50.10320">
    <property type="entry name" value="LmbE-like"/>
    <property type="match status" value="1"/>
</dbReference>
<feature type="chain" id="PRO_5033046728" evidence="2">
    <location>
        <begin position="26"/>
        <end position="896"/>
    </location>
</feature>
<keyword evidence="1" id="KW-0862">Zinc</keyword>
<evidence type="ECO:0000256" key="1">
    <source>
        <dbReference type="ARBA" id="ARBA00022833"/>
    </source>
</evidence>
<dbReference type="InterPro" id="IPR010502">
    <property type="entry name" value="Carb-bd_dom_fam9"/>
</dbReference>
<dbReference type="Pfam" id="PF06452">
    <property type="entry name" value="CBM9_1"/>
    <property type="match status" value="1"/>
</dbReference>
<dbReference type="PANTHER" id="PTHR12993">
    <property type="entry name" value="N-ACETYLGLUCOSAMINYL-PHOSPHATIDYLINOSITOL DE-N-ACETYLASE-RELATED"/>
    <property type="match status" value="1"/>
</dbReference>
<dbReference type="InterPro" id="IPR018905">
    <property type="entry name" value="A-galactase_NEW3"/>
</dbReference>
<gene>
    <name evidence="5" type="ORF">Prubr_35970</name>
</gene>
<evidence type="ECO:0000313" key="6">
    <source>
        <dbReference type="Proteomes" id="UP000680866"/>
    </source>
</evidence>
<dbReference type="SUPFAM" id="SSF102588">
    <property type="entry name" value="LmbE-like"/>
    <property type="match status" value="1"/>
</dbReference>
<dbReference type="SUPFAM" id="SSF49344">
    <property type="entry name" value="CBD9-like"/>
    <property type="match status" value="1"/>
</dbReference>
<dbReference type="Gene3D" id="2.60.40.10">
    <property type="entry name" value="Immunoglobulins"/>
    <property type="match status" value="1"/>
</dbReference>
<dbReference type="GO" id="GO:0016052">
    <property type="term" value="P:carbohydrate catabolic process"/>
    <property type="evidence" value="ECO:0007669"/>
    <property type="project" value="InterPro"/>
</dbReference>
<dbReference type="AlphaFoldDB" id="A0A810MZJ0"/>
<dbReference type="InterPro" id="IPR013783">
    <property type="entry name" value="Ig-like_fold"/>
</dbReference>
<evidence type="ECO:0000259" key="3">
    <source>
        <dbReference type="Pfam" id="PF06452"/>
    </source>
</evidence>
<dbReference type="InterPro" id="IPR024078">
    <property type="entry name" value="LmbE-like_dom_sf"/>
</dbReference>
<dbReference type="RefSeq" id="WP_212826778.1">
    <property type="nucleotide sequence ID" value="NZ_AP023359.1"/>
</dbReference>
<dbReference type="PANTHER" id="PTHR12993:SF11">
    <property type="entry name" value="N-ACETYLGLUCOSAMINYL-PHOSPHATIDYLINOSITOL DE-N-ACETYLASE"/>
    <property type="match status" value="1"/>
</dbReference>
<dbReference type="InterPro" id="IPR003737">
    <property type="entry name" value="GlcNAc_PI_deacetylase-related"/>
</dbReference>
<keyword evidence="2" id="KW-0732">Signal</keyword>
<dbReference type="Pfam" id="PF02585">
    <property type="entry name" value="PIG-L"/>
    <property type="match status" value="1"/>
</dbReference>
<feature type="domain" description="Carbohydrate-binding" evidence="3">
    <location>
        <begin position="566"/>
        <end position="767"/>
    </location>
</feature>
<dbReference type="KEGG" id="pry:Prubr_35970"/>
<feature type="domain" description="Alpha-galactosidase NEW3" evidence="4">
    <location>
        <begin position="332"/>
        <end position="392"/>
    </location>
</feature>